<evidence type="ECO:0000313" key="12">
    <source>
        <dbReference type="EMBL" id="OAD79630.1"/>
    </source>
</evidence>
<sequence>MSINTHKGSTFYQSQDVHDIASLFVDSRINSEDIHATGTDDNRISFNSQSKPNLQHLIRPSSDDVNSRTPREEYLSIHRAQMRAPESYSHDSKSSQFYGDINDHSVQRNPNLTTVSRAPVDIPPLAQSHRTSSKLLVTTTLPPPVRIFRGTQQLSAPGPMRVFGGPINKIPQTPYLHSTFAYQNPSASGSVTSRHISEGIQSFYLHPEDPGNEQVYPKPQISNFADNIIHHSTGLKSSATPLILRTDHSHPPRYAPPVLPLPPENLYRKAPRRATRTPKKQTCFKDNSRNIHLARQPAYTNPFKNPSYLDDQDRVPPIENVNSFNDNNIYLRAPMLDGESLYDGLYDNFDPVPNQASKDMLLRITENCRIEQSNTLHKIDTPAVFNPELPPLHPHDHLTQANLDYPPHGLNLPLVRNNLTIQELHKRLFETSVNNTQARYDLQRAIENHQDYRQTLERVSSQFHAYNPRGSVLSNRGIYSLDPNQLIAPTVPSAHTEEVYDANHQYWECRFANICPIENPGRKPRVVDLGDGNFQLPRSSAGSLGGGDNNAGDSFPTNSFLQEIQRAQALLPFKPRNQTISNANMTQESQNTNNRECLNVSGFGANTLPPPIPDKTQIGTLPPVHCTRTMLENFNRSIPNAHTVIDPNEHRISNAHNEVDDYLNFLIPLERPKKEISCVPEKKTRHKPSLRIDPLHKAKIAFGGKEVSPGAKRIENFIDPPKPQKYVLSKNPVIYLKYKNRYNHCYHENPWVNAGLSPSITESGTENQPRTALEELKKVMPLGKVQGKQRFDTYMMQRDLGFGANGVVKESLIPLKKPGTYLAVAIKTCSFDTAYTDENEYILREIAIMNRMRHKRIIQIYEVCLLGKVAKLAIELMACSIGRLASAMEEPMQENMAMRITRDALEGLAYLHSRKYIHRDIKCDNMMIDWGGVVKIGDFGLAIPFNKIKRGVAGTFRWMAPEVISKERYDSRADIWSLGISLIEMMDRLPPYGNSFENAKELENHIICGPTPFYMTFDPTIHMRNITKSMLTRDPHKRPRAKDLLSIINGMFDRGDYAYVTSQVLADTVKTYILPSQTYLAKKAPVQQG</sequence>
<dbReference type="Pfam" id="PF00069">
    <property type="entry name" value="Pkinase"/>
    <property type="match status" value="1"/>
</dbReference>
<dbReference type="InterPro" id="IPR017441">
    <property type="entry name" value="Protein_kinase_ATP_BS"/>
</dbReference>
<evidence type="ECO:0000256" key="6">
    <source>
        <dbReference type="ARBA" id="ARBA00022840"/>
    </source>
</evidence>
<feature type="compositionally biased region" description="Polar residues" evidence="10">
    <location>
        <begin position="44"/>
        <end position="53"/>
    </location>
</feature>
<keyword evidence="5" id="KW-0418">Kinase</keyword>
<evidence type="ECO:0000256" key="4">
    <source>
        <dbReference type="ARBA" id="ARBA00022741"/>
    </source>
</evidence>
<dbReference type="GO" id="GO:0005737">
    <property type="term" value="C:cytoplasm"/>
    <property type="evidence" value="ECO:0007669"/>
    <property type="project" value="TreeGrafter"/>
</dbReference>
<evidence type="ECO:0000256" key="10">
    <source>
        <dbReference type="SAM" id="MobiDB-lite"/>
    </source>
</evidence>
<evidence type="ECO:0000256" key="3">
    <source>
        <dbReference type="ARBA" id="ARBA00022679"/>
    </source>
</evidence>
<evidence type="ECO:0000256" key="8">
    <source>
        <dbReference type="ARBA" id="ARBA00048679"/>
    </source>
</evidence>
<organism evidence="12 13">
    <name type="scientific">Phycomyces blakesleeanus (strain ATCC 8743b / DSM 1359 / FGSC 10004 / NBRC 33097 / NRRL 1555)</name>
    <dbReference type="NCBI Taxonomy" id="763407"/>
    <lineage>
        <taxon>Eukaryota</taxon>
        <taxon>Fungi</taxon>
        <taxon>Fungi incertae sedis</taxon>
        <taxon>Mucoromycota</taxon>
        <taxon>Mucoromycotina</taxon>
        <taxon>Mucoromycetes</taxon>
        <taxon>Mucorales</taxon>
        <taxon>Phycomycetaceae</taxon>
        <taxon>Phycomyces</taxon>
    </lineage>
</organism>
<dbReference type="InterPro" id="IPR000719">
    <property type="entry name" value="Prot_kinase_dom"/>
</dbReference>
<keyword evidence="3" id="KW-0808">Transferase</keyword>
<keyword evidence="4 9" id="KW-0547">Nucleotide-binding</keyword>
<keyword evidence="6 9" id="KW-0067">ATP-binding</keyword>
<evidence type="ECO:0000256" key="1">
    <source>
        <dbReference type="ARBA" id="ARBA00012513"/>
    </source>
</evidence>
<dbReference type="PANTHER" id="PTHR24361">
    <property type="entry name" value="MITOGEN-ACTIVATED KINASE KINASE KINASE"/>
    <property type="match status" value="1"/>
</dbReference>
<name>A0A167QFR0_PHYB8</name>
<dbReference type="STRING" id="763407.A0A167QFR0"/>
<dbReference type="AlphaFoldDB" id="A0A167QFR0"/>
<dbReference type="InterPro" id="IPR053235">
    <property type="entry name" value="Ser_Thr_kinase"/>
</dbReference>
<evidence type="ECO:0000256" key="9">
    <source>
        <dbReference type="PROSITE-ProRule" id="PRU10141"/>
    </source>
</evidence>
<dbReference type="PROSITE" id="PS00108">
    <property type="entry name" value="PROTEIN_KINASE_ST"/>
    <property type="match status" value="1"/>
</dbReference>
<evidence type="ECO:0000313" key="13">
    <source>
        <dbReference type="Proteomes" id="UP000077315"/>
    </source>
</evidence>
<evidence type="ECO:0000256" key="7">
    <source>
        <dbReference type="ARBA" id="ARBA00047899"/>
    </source>
</evidence>
<dbReference type="SMART" id="SM00220">
    <property type="entry name" value="S_TKc"/>
    <property type="match status" value="1"/>
</dbReference>
<dbReference type="PANTHER" id="PTHR24361:SF433">
    <property type="entry name" value="PROTEIN KINASE DOMAIN-CONTAINING PROTEIN"/>
    <property type="match status" value="1"/>
</dbReference>
<dbReference type="EMBL" id="KV440972">
    <property type="protein sequence ID" value="OAD79630.1"/>
    <property type="molecule type" value="Genomic_DNA"/>
</dbReference>
<dbReference type="VEuPathDB" id="FungiDB:PHYBLDRAFT_58676"/>
<comment type="catalytic activity">
    <reaction evidence="8">
        <text>L-seryl-[protein] + ATP = O-phospho-L-seryl-[protein] + ADP + H(+)</text>
        <dbReference type="Rhea" id="RHEA:17989"/>
        <dbReference type="Rhea" id="RHEA-COMP:9863"/>
        <dbReference type="Rhea" id="RHEA-COMP:11604"/>
        <dbReference type="ChEBI" id="CHEBI:15378"/>
        <dbReference type="ChEBI" id="CHEBI:29999"/>
        <dbReference type="ChEBI" id="CHEBI:30616"/>
        <dbReference type="ChEBI" id="CHEBI:83421"/>
        <dbReference type="ChEBI" id="CHEBI:456216"/>
        <dbReference type="EC" id="2.7.11.1"/>
    </reaction>
</comment>
<feature type="binding site" evidence="9">
    <location>
        <position position="827"/>
    </location>
    <ligand>
        <name>ATP</name>
        <dbReference type="ChEBI" id="CHEBI:30616"/>
    </ligand>
</feature>
<dbReference type="SUPFAM" id="SSF56112">
    <property type="entry name" value="Protein kinase-like (PK-like)"/>
    <property type="match status" value="1"/>
</dbReference>
<evidence type="ECO:0000256" key="2">
    <source>
        <dbReference type="ARBA" id="ARBA00022527"/>
    </source>
</evidence>
<keyword evidence="13" id="KW-1185">Reference proteome</keyword>
<dbReference type="GeneID" id="29001276"/>
<accession>A0A167QFR0</accession>
<comment type="catalytic activity">
    <reaction evidence="7">
        <text>L-threonyl-[protein] + ATP = O-phospho-L-threonyl-[protein] + ADP + H(+)</text>
        <dbReference type="Rhea" id="RHEA:46608"/>
        <dbReference type="Rhea" id="RHEA-COMP:11060"/>
        <dbReference type="Rhea" id="RHEA-COMP:11605"/>
        <dbReference type="ChEBI" id="CHEBI:15378"/>
        <dbReference type="ChEBI" id="CHEBI:30013"/>
        <dbReference type="ChEBI" id="CHEBI:30616"/>
        <dbReference type="ChEBI" id="CHEBI:61977"/>
        <dbReference type="ChEBI" id="CHEBI:456216"/>
        <dbReference type="EC" id="2.7.11.1"/>
    </reaction>
</comment>
<dbReference type="GO" id="GO:0005524">
    <property type="term" value="F:ATP binding"/>
    <property type="evidence" value="ECO:0007669"/>
    <property type="project" value="UniProtKB-UniRule"/>
</dbReference>
<protein>
    <recommendedName>
        <fullName evidence="1">non-specific serine/threonine protein kinase</fullName>
        <ecNumber evidence="1">2.7.11.1</ecNumber>
    </recommendedName>
</protein>
<feature type="compositionally biased region" description="Basic and acidic residues" evidence="10">
    <location>
        <begin position="61"/>
        <end position="70"/>
    </location>
</feature>
<dbReference type="PROSITE" id="PS50011">
    <property type="entry name" value="PROTEIN_KINASE_DOM"/>
    <property type="match status" value="1"/>
</dbReference>
<gene>
    <name evidence="12" type="ORF">PHYBLDRAFT_58676</name>
</gene>
<dbReference type="GO" id="GO:0004674">
    <property type="term" value="F:protein serine/threonine kinase activity"/>
    <property type="evidence" value="ECO:0007669"/>
    <property type="project" value="UniProtKB-KW"/>
</dbReference>
<dbReference type="Proteomes" id="UP000077315">
    <property type="component" value="Unassembled WGS sequence"/>
</dbReference>
<keyword evidence="2" id="KW-0723">Serine/threonine-protein kinase</keyword>
<dbReference type="EC" id="2.7.11.1" evidence="1"/>
<dbReference type="RefSeq" id="XP_018297670.1">
    <property type="nucleotide sequence ID" value="XM_018440370.1"/>
</dbReference>
<feature type="region of interest" description="Disordered" evidence="10">
    <location>
        <begin position="36"/>
        <end position="70"/>
    </location>
</feature>
<dbReference type="InterPro" id="IPR011009">
    <property type="entry name" value="Kinase-like_dom_sf"/>
</dbReference>
<proteinExistence type="predicted"/>
<dbReference type="OrthoDB" id="4062651at2759"/>
<dbReference type="Gene3D" id="1.10.510.10">
    <property type="entry name" value="Transferase(Phosphotransferase) domain 1"/>
    <property type="match status" value="1"/>
</dbReference>
<feature type="domain" description="Protein kinase" evidence="11">
    <location>
        <begin position="794"/>
        <end position="1052"/>
    </location>
</feature>
<evidence type="ECO:0000256" key="5">
    <source>
        <dbReference type="ARBA" id="ARBA00022777"/>
    </source>
</evidence>
<dbReference type="InterPro" id="IPR008271">
    <property type="entry name" value="Ser/Thr_kinase_AS"/>
</dbReference>
<dbReference type="Gene3D" id="3.30.200.20">
    <property type="entry name" value="Phosphorylase Kinase, domain 1"/>
    <property type="match status" value="1"/>
</dbReference>
<dbReference type="PROSITE" id="PS00107">
    <property type="entry name" value="PROTEIN_KINASE_ATP"/>
    <property type="match status" value="1"/>
</dbReference>
<reference evidence="13" key="1">
    <citation type="submission" date="2015-06" db="EMBL/GenBank/DDBJ databases">
        <title>Expansion of signal transduction pathways in fungi by whole-genome duplication.</title>
        <authorList>
            <consortium name="DOE Joint Genome Institute"/>
            <person name="Corrochano L.M."/>
            <person name="Kuo A."/>
            <person name="Marcet-Houben M."/>
            <person name="Polaino S."/>
            <person name="Salamov A."/>
            <person name="Villalobos J.M."/>
            <person name="Alvarez M.I."/>
            <person name="Avalos J."/>
            <person name="Benito E.P."/>
            <person name="Benoit I."/>
            <person name="Burger G."/>
            <person name="Camino L.P."/>
            <person name="Canovas D."/>
            <person name="Cerda-Olmedo E."/>
            <person name="Cheng J.-F."/>
            <person name="Dominguez A."/>
            <person name="Elias M."/>
            <person name="Eslava A.P."/>
            <person name="Glaser F."/>
            <person name="Grimwood J."/>
            <person name="Gutierrez G."/>
            <person name="Heitman J."/>
            <person name="Henrissat B."/>
            <person name="Iturriaga E.A."/>
            <person name="Lang B.F."/>
            <person name="Lavin J.L."/>
            <person name="Lee S."/>
            <person name="Li W."/>
            <person name="Lindquist E."/>
            <person name="Lopez-Garcia S."/>
            <person name="Luque E.M."/>
            <person name="Marcos A.T."/>
            <person name="Martin J."/>
            <person name="McCluskey K."/>
            <person name="Medina H.R."/>
            <person name="Miralles-Duran A."/>
            <person name="Miyazaki A."/>
            <person name="Munoz-Torres E."/>
            <person name="Oguiza J.A."/>
            <person name="Ohm R."/>
            <person name="Olmedo M."/>
            <person name="Orejas M."/>
            <person name="Ortiz-Castellanos L."/>
            <person name="Pisabarro A.G."/>
            <person name="Rodriguez-Romero J."/>
            <person name="Ruiz-Herrera J."/>
            <person name="Ruiz-Vazquez R."/>
            <person name="Sanz C."/>
            <person name="Schackwitz W."/>
            <person name="Schmutz J."/>
            <person name="Shahriari M."/>
            <person name="Shelest E."/>
            <person name="Silva-Franco F."/>
            <person name="Soanes D."/>
            <person name="Syed K."/>
            <person name="Tagua V.G."/>
            <person name="Talbot N.J."/>
            <person name="Thon M."/>
            <person name="De vries R.P."/>
            <person name="Wiebenga A."/>
            <person name="Yadav J.S."/>
            <person name="Braun E.L."/>
            <person name="Baker S."/>
            <person name="Garre V."/>
            <person name="Horwitz B."/>
            <person name="Torres-Martinez S."/>
            <person name="Idnurm A."/>
            <person name="Herrera-Estrella A."/>
            <person name="Gabaldon T."/>
            <person name="Grigoriev I.V."/>
        </authorList>
    </citation>
    <scope>NUCLEOTIDE SEQUENCE [LARGE SCALE GENOMIC DNA]</scope>
    <source>
        <strain evidence="13">NRRL 1555(-)</strain>
    </source>
</reference>
<evidence type="ECO:0000259" key="11">
    <source>
        <dbReference type="PROSITE" id="PS50011"/>
    </source>
</evidence>
<dbReference type="InParanoid" id="A0A167QFR0"/>